<feature type="compositionally biased region" description="Polar residues" evidence="6">
    <location>
        <begin position="28"/>
        <end position="80"/>
    </location>
</feature>
<keyword evidence="2" id="KW-0732">Signal</keyword>
<gene>
    <name evidence="9" type="primary">LOC101845646</name>
</gene>
<evidence type="ECO:0000259" key="7">
    <source>
        <dbReference type="PROSITE" id="PS50940"/>
    </source>
</evidence>
<evidence type="ECO:0000256" key="2">
    <source>
        <dbReference type="ARBA" id="ARBA00022729"/>
    </source>
</evidence>
<feature type="region of interest" description="Disordered" evidence="6">
    <location>
        <begin position="1"/>
        <end position="87"/>
    </location>
</feature>
<reference evidence="9" key="1">
    <citation type="submission" date="2025-08" db="UniProtKB">
        <authorList>
            <consortium name="RefSeq"/>
        </authorList>
    </citation>
    <scope>IDENTIFICATION</scope>
</reference>
<feature type="domain" description="Chitin-binding type-2" evidence="7">
    <location>
        <begin position="448"/>
        <end position="505"/>
    </location>
</feature>
<dbReference type="GeneID" id="101845646"/>
<dbReference type="PANTHER" id="PTHR23301">
    <property type="entry name" value="CHITIN BINDING PERITROPHIN-A"/>
    <property type="match status" value="1"/>
</dbReference>
<evidence type="ECO:0000256" key="3">
    <source>
        <dbReference type="ARBA" id="ARBA00022737"/>
    </source>
</evidence>
<keyword evidence="5" id="KW-0325">Glycoprotein</keyword>
<keyword evidence="4" id="KW-1015">Disulfide bond</keyword>
<feature type="compositionally biased region" description="Low complexity" evidence="6">
    <location>
        <begin position="9"/>
        <end position="27"/>
    </location>
</feature>
<feature type="domain" description="Chitin-binding type-2" evidence="7">
    <location>
        <begin position="125"/>
        <end position="182"/>
    </location>
</feature>
<evidence type="ECO:0000313" key="9">
    <source>
        <dbReference type="RefSeq" id="XP_012942977.1"/>
    </source>
</evidence>
<name>A0ABM1A8Q3_APLCA</name>
<dbReference type="Gene3D" id="2.170.140.10">
    <property type="entry name" value="Chitin binding domain"/>
    <property type="match status" value="4"/>
</dbReference>
<feature type="domain" description="Chitin-binding type-2" evidence="7">
    <location>
        <begin position="237"/>
        <end position="294"/>
    </location>
</feature>
<dbReference type="Proteomes" id="UP000694888">
    <property type="component" value="Unplaced"/>
</dbReference>
<feature type="domain" description="Chitin-binding type-2" evidence="7">
    <location>
        <begin position="335"/>
        <end position="393"/>
    </location>
</feature>
<accession>A0ABM1A8Q3</accession>
<organism evidence="8 9">
    <name type="scientific">Aplysia californica</name>
    <name type="common">California sea hare</name>
    <dbReference type="NCBI Taxonomy" id="6500"/>
    <lineage>
        <taxon>Eukaryota</taxon>
        <taxon>Metazoa</taxon>
        <taxon>Spiralia</taxon>
        <taxon>Lophotrochozoa</taxon>
        <taxon>Mollusca</taxon>
        <taxon>Gastropoda</taxon>
        <taxon>Heterobranchia</taxon>
        <taxon>Euthyneura</taxon>
        <taxon>Tectipleura</taxon>
        <taxon>Aplysiida</taxon>
        <taxon>Aplysioidea</taxon>
        <taxon>Aplysiidae</taxon>
        <taxon>Aplysia</taxon>
    </lineage>
</organism>
<dbReference type="InterPro" id="IPR051940">
    <property type="entry name" value="Chitin_bind-dev_reg"/>
</dbReference>
<dbReference type="PANTHER" id="PTHR23301:SF0">
    <property type="entry name" value="CHITIN-BINDING TYPE-2 DOMAIN-CONTAINING PROTEIN-RELATED"/>
    <property type="match status" value="1"/>
</dbReference>
<keyword evidence="1" id="KW-0147">Chitin-binding</keyword>
<evidence type="ECO:0000256" key="5">
    <source>
        <dbReference type="ARBA" id="ARBA00023180"/>
    </source>
</evidence>
<dbReference type="SUPFAM" id="SSF57625">
    <property type="entry name" value="Invertebrate chitin-binding proteins"/>
    <property type="match status" value="4"/>
</dbReference>
<sequence length="505" mass="51747">MTSDISEQSAVSDTSVVSSTSEISKQSAQSMTSPGSDSSLASEQSVTSEVSKTSGTSALSETSPQSELSMTSPESMTSEQSDTSDVSLTSLLSRISQTSAISASGTSQTSASSESSLTSAEIFCVLDCSNAPFGDFAACDNCVEFYRCDSDNTGERRSCSNTLLFNPVSGQCDQSANVVCATTSLTSPTSAVSDTSLVSEQSVTTMTSRVSLSPSSVTSPTSQTSVQSATSEPVYCVNSCSGVPAGNYPACGDCKAFYRCVSAGTGSLEMCGTSLMFNPTNHQCDLAENVVCATTSASSPSSESSATSDMSPISMTSMTSETTLTSATSSFVFCLTGCDAFPFGRYPDCDNCKNFYDCPGGGAAGELRSCSSMLLFDSTTSQCAMDSDVTCSTTSASSATSATSVTSEQSEQSAMASSTSVISETSRQSTTSQSSETSEAIICLTFSSSVCQDNGIPAGDYGDCGNCQLYVRCTLGGESSQGDCGAGLSFNKNTQLCDMPANVVC</sequence>
<keyword evidence="3" id="KW-0677">Repeat</keyword>
<evidence type="ECO:0000256" key="1">
    <source>
        <dbReference type="ARBA" id="ARBA00022669"/>
    </source>
</evidence>
<keyword evidence="8" id="KW-1185">Reference proteome</keyword>
<protein>
    <submittedName>
        <fullName evidence="9">Mucin-5AC</fullName>
    </submittedName>
</protein>
<dbReference type="Pfam" id="PF01607">
    <property type="entry name" value="CBM_14"/>
    <property type="match status" value="4"/>
</dbReference>
<proteinExistence type="predicted"/>
<dbReference type="InterPro" id="IPR036508">
    <property type="entry name" value="Chitin-bd_dom_sf"/>
</dbReference>
<dbReference type="PROSITE" id="PS50940">
    <property type="entry name" value="CHIT_BIND_II"/>
    <property type="match status" value="4"/>
</dbReference>
<evidence type="ECO:0000256" key="4">
    <source>
        <dbReference type="ARBA" id="ARBA00023157"/>
    </source>
</evidence>
<dbReference type="SMART" id="SM00494">
    <property type="entry name" value="ChtBD2"/>
    <property type="match status" value="4"/>
</dbReference>
<dbReference type="InterPro" id="IPR002557">
    <property type="entry name" value="Chitin-bd_dom"/>
</dbReference>
<evidence type="ECO:0000313" key="8">
    <source>
        <dbReference type="Proteomes" id="UP000694888"/>
    </source>
</evidence>
<evidence type="ECO:0000256" key="6">
    <source>
        <dbReference type="SAM" id="MobiDB-lite"/>
    </source>
</evidence>
<feature type="region of interest" description="Disordered" evidence="6">
    <location>
        <begin position="402"/>
        <end position="433"/>
    </location>
</feature>
<dbReference type="RefSeq" id="XP_012942977.1">
    <property type="nucleotide sequence ID" value="XM_013087523.1"/>
</dbReference>